<dbReference type="OrthoDB" id="303653at2759"/>
<keyword evidence="1" id="KW-1133">Transmembrane helix</keyword>
<feature type="transmembrane region" description="Helical" evidence="1">
    <location>
        <begin position="80"/>
        <end position="97"/>
    </location>
</feature>
<evidence type="ECO:0000313" key="3">
    <source>
        <dbReference type="Proteomes" id="UP000683925"/>
    </source>
</evidence>
<organism evidence="2 3">
    <name type="scientific">Paramecium octaurelia</name>
    <dbReference type="NCBI Taxonomy" id="43137"/>
    <lineage>
        <taxon>Eukaryota</taxon>
        <taxon>Sar</taxon>
        <taxon>Alveolata</taxon>
        <taxon>Ciliophora</taxon>
        <taxon>Intramacronucleata</taxon>
        <taxon>Oligohymenophorea</taxon>
        <taxon>Peniculida</taxon>
        <taxon>Parameciidae</taxon>
        <taxon>Paramecium</taxon>
    </lineage>
</organism>
<accession>A0A8S1WLC0</accession>
<proteinExistence type="predicted"/>
<sequence length="626" mass="74709">MTIFFHKILDAETERQYNCFQNEQIIKIQNKQKVLILLLISVFTIQKGIEKSWTSLSFNLFGFIFITISYKFVKKASMYYKYLLLVIVLIFNIFYPLNRYIGTIPNQDTYLDGYFICLGSLSILNSVEAQAKYMVMIPILVFNLYVGPYNETGLWSQGLKFGIMTVMDIQFGIQQEIYRRKQFFKLNCNKIIQNYFNSQDLFDIFKVKFDENVKSIKLSSLLEKQKFNEFQQLDFKQRIRKILVHPKKYNTEMKKKNQQNQFQWNKINLETFLLYFLKGIKPKTEFKLFESFKNKLKVELEEISIKNLVQNEISTFNSKQIVIYKIHHYKTPQALIILKQHQISTKIKKLKLKQENYKLIIKYFISIFNSSFKKCLTILQDFNQICEFNINSQQQLIFREHHTQLNKAWNSFRNMVDFMQLSCNINPLATFNILQMIEQLIQAVKYLHHDNVVDLEIINKLKSSFVVSNNAKMKQLFLNLFYYILDLNYGKIQIILQEEQNSNDNIIDVKIKYQRESIFTKSELSSFPIINPMTFSDLQRNSRSMFNLEIPISIWLVRLLGPKDKIIIRKMKQQYELEFQLYKILTADMSLQQYYNIKLENQIILQQEEQPLITNCISIQPCLYGQ</sequence>
<evidence type="ECO:0000256" key="1">
    <source>
        <dbReference type="SAM" id="Phobius"/>
    </source>
</evidence>
<dbReference type="AlphaFoldDB" id="A0A8S1WLC0"/>
<evidence type="ECO:0008006" key="4">
    <source>
        <dbReference type="Google" id="ProtNLM"/>
    </source>
</evidence>
<reference evidence="2" key="1">
    <citation type="submission" date="2021-01" db="EMBL/GenBank/DDBJ databases">
        <authorList>
            <consortium name="Genoscope - CEA"/>
            <person name="William W."/>
        </authorList>
    </citation>
    <scope>NUCLEOTIDE SEQUENCE</scope>
</reference>
<keyword evidence="3" id="KW-1185">Reference proteome</keyword>
<keyword evidence="1" id="KW-0812">Transmembrane</keyword>
<protein>
    <recommendedName>
        <fullName evidence="4">Transmembrane protein</fullName>
    </recommendedName>
</protein>
<gene>
    <name evidence="2" type="ORF">POCTA_138.1.T0980196</name>
</gene>
<dbReference type="Proteomes" id="UP000683925">
    <property type="component" value="Unassembled WGS sequence"/>
</dbReference>
<dbReference type="EMBL" id="CAJJDP010000097">
    <property type="protein sequence ID" value="CAD8190964.1"/>
    <property type="molecule type" value="Genomic_DNA"/>
</dbReference>
<comment type="caution">
    <text evidence="2">The sequence shown here is derived from an EMBL/GenBank/DDBJ whole genome shotgun (WGS) entry which is preliminary data.</text>
</comment>
<dbReference type="OMA" id="KKYNTEM"/>
<keyword evidence="1" id="KW-0472">Membrane</keyword>
<feature type="transmembrane region" description="Helical" evidence="1">
    <location>
        <begin position="55"/>
        <end position="73"/>
    </location>
</feature>
<name>A0A8S1WLC0_PAROT</name>
<evidence type="ECO:0000313" key="2">
    <source>
        <dbReference type="EMBL" id="CAD8190964.1"/>
    </source>
</evidence>